<feature type="binding site" evidence="9">
    <location>
        <position position="119"/>
    </location>
    <ligand>
        <name>Zn(2+)</name>
        <dbReference type="ChEBI" id="CHEBI:29105"/>
        <note>catalytic</note>
    </ligand>
</feature>
<reference evidence="10 11" key="1">
    <citation type="journal article" date="2014" name="Genome Announc.">
        <title>Complete Genome Sequence of the Bovine Mastitis Pathogen Mycoplasma californicum Strain ST-6T (ATCC 33461T).</title>
        <authorList>
            <person name="Calcutt M.J."/>
            <person name="Foecking M.F."/>
            <person name="Fox L.K."/>
        </authorList>
    </citation>
    <scope>NUCLEOTIDE SEQUENCE [LARGE SCALE GENOMIC DNA]</scope>
    <source>
        <strain evidence="10 11">ST-6</strain>
    </source>
</reference>
<evidence type="ECO:0000256" key="6">
    <source>
        <dbReference type="ARBA" id="ARBA00022759"/>
    </source>
</evidence>
<dbReference type="HAMAP" id="MF_00009">
    <property type="entry name" value="Endoribonucl_YbeY"/>
    <property type="match status" value="1"/>
</dbReference>
<keyword evidence="11" id="KW-1185">Reference proteome</keyword>
<protein>
    <recommendedName>
        <fullName evidence="9">Endoribonuclease YbeY</fullName>
        <ecNumber evidence="9">3.1.-.-</ecNumber>
    </recommendedName>
</protein>
<keyword evidence="2 9" id="KW-0690">Ribosome biogenesis</keyword>
<evidence type="ECO:0000256" key="1">
    <source>
        <dbReference type="ARBA" id="ARBA00010875"/>
    </source>
</evidence>
<evidence type="ECO:0000256" key="5">
    <source>
        <dbReference type="ARBA" id="ARBA00022723"/>
    </source>
</evidence>
<keyword evidence="8 9" id="KW-0862">Zinc</keyword>
<comment type="subcellular location">
    <subcellularLocation>
        <location evidence="9">Cytoplasm</location>
    </subcellularLocation>
</comment>
<evidence type="ECO:0000256" key="2">
    <source>
        <dbReference type="ARBA" id="ARBA00022517"/>
    </source>
</evidence>
<keyword evidence="9" id="KW-0963">Cytoplasm</keyword>
<name>A0A059XMI8_9BACT</name>
<dbReference type="Pfam" id="PF02130">
    <property type="entry name" value="YbeY"/>
    <property type="match status" value="1"/>
</dbReference>
<organism evidence="10 11">
    <name type="scientific">Mycoplasmopsis californica</name>
    <dbReference type="NCBI Taxonomy" id="2113"/>
    <lineage>
        <taxon>Bacteria</taxon>
        <taxon>Bacillati</taxon>
        <taxon>Mycoplasmatota</taxon>
        <taxon>Mycoplasmoidales</taxon>
        <taxon>Metamycoplasmataceae</taxon>
        <taxon>Mycoplasmopsis</taxon>
    </lineage>
</organism>
<dbReference type="Gene3D" id="3.40.390.30">
    <property type="entry name" value="Metalloproteases ('zincins'), catalytic domain"/>
    <property type="match status" value="1"/>
</dbReference>
<dbReference type="PANTHER" id="PTHR46986">
    <property type="entry name" value="ENDORIBONUCLEASE YBEY, CHLOROPLASTIC"/>
    <property type="match status" value="1"/>
</dbReference>
<dbReference type="GO" id="GO:0004521">
    <property type="term" value="F:RNA endonuclease activity"/>
    <property type="evidence" value="ECO:0007669"/>
    <property type="project" value="UniProtKB-UniRule"/>
</dbReference>
<comment type="similarity">
    <text evidence="1 9">Belongs to the endoribonuclease YbeY family.</text>
</comment>
<dbReference type="eggNOG" id="COG0319">
    <property type="taxonomic scope" value="Bacteria"/>
</dbReference>
<evidence type="ECO:0000256" key="3">
    <source>
        <dbReference type="ARBA" id="ARBA00022552"/>
    </source>
</evidence>
<comment type="function">
    <text evidence="9">Single strand-specific metallo-endoribonuclease involved in late-stage 70S ribosome quality control and in maturation of the 3' terminus of the 16S rRNA.</text>
</comment>
<dbReference type="EC" id="3.1.-.-" evidence="9"/>
<gene>
    <name evidence="9" type="primary">ybeY</name>
    <name evidence="10" type="ORF">MCFN_03045</name>
</gene>
<keyword evidence="3 9" id="KW-0698">rRNA processing</keyword>
<dbReference type="GO" id="GO:0005737">
    <property type="term" value="C:cytoplasm"/>
    <property type="evidence" value="ECO:0007669"/>
    <property type="project" value="UniProtKB-SubCell"/>
</dbReference>
<dbReference type="RefSeq" id="WP_038562206.1">
    <property type="nucleotide sequence ID" value="NZ_CP007521.1"/>
</dbReference>
<dbReference type="AlphaFoldDB" id="A0A059XMI8"/>
<dbReference type="KEGG" id="mcr:MCFN_03045"/>
<dbReference type="Proteomes" id="UP000027088">
    <property type="component" value="Chromosome"/>
</dbReference>
<evidence type="ECO:0000313" key="10">
    <source>
        <dbReference type="EMBL" id="AIA29724.1"/>
    </source>
</evidence>
<dbReference type="PROSITE" id="PS01306">
    <property type="entry name" value="UPF0054"/>
    <property type="match status" value="1"/>
</dbReference>
<feature type="binding site" evidence="9">
    <location>
        <position position="115"/>
    </location>
    <ligand>
        <name>Zn(2+)</name>
        <dbReference type="ChEBI" id="CHEBI:29105"/>
        <note>catalytic</note>
    </ligand>
</feature>
<comment type="cofactor">
    <cofactor evidence="9">
        <name>Zn(2+)</name>
        <dbReference type="ChEBI" id="CHEBI:29105"/>
    </cofactor>
    <text evidence="9">Binds 1 zinc ion.</text>
</comment>
<dbReference type="GO" id="GO:0008270">
    <property type="term" value="F:zinc ion binding"/>
    <property type="evidence" value="ECO:0007669"/>
    <property type="project" value="UniProtKB-UniRule"/>
</dbReference>
<evidence type="ECO:0000256" key="8">
    <source>
        <dbReference type="ARBA" id="ARBA00022833"/>
    </source>
</evidence>
<dbReference type="PANTHER" id="PTHR46986:SF1">
    <property type="entry name" value="ENDORIBONUCLEASE YBEY, CHLOROPLASTIC"/>
    <property type="match status" value="1"/>
</dbReference>
<keyword evidence="6 9" id="KW-0255">Endonuclease</keyword>
<evidence type="ECO:0000256" key="9">
    <source>
        <dbReference type="HAMAP-Rule" id="MF_00009"/>
    </source>
</evidence>
<dbReference type="InterPro" id="IPR020549">
    <property type="entry name" value="YbeY_CS"/>
</dbReference>
<dbReference type="GO" id="GO:0004222">
    <property type="term" value="F:metalloendopeptidase activity"/>
    <property type="evidence" value="ECO:0007669"/>
    <property type="project" value="InterPro"/>
</dbReference>
<dbReference type="GO" id="GO:0006364">
    <property type="term" value="P:rRNA processing"/>
    <property type="evidence" value="ECO:0007669"/>
    <property type="project" value="UniProtKB-UniRule"/>
</dbReference>
<evidence type="ECO:0000313" key="11">
    <source>
        <dbReference type="Proteomes" id="UP000027088"/>
    </source>
</evidence>
<proteinExistence type="inferred from homology"/>
<dbReference type="SUPFAM" id="SSF55486">
    <property type="entry name" value="Metalloproteases ('zincins'), catalytic domain"/>
    <property type="match status" value="1"/>
</dbReference>
<dbReference type="NCBIfam" id="TIGR00043">
    <property type="entry name" value="rRNA maturation RNase YbeY"/>
    <property type="match status" value="1"/>
</dbReference>
<dbReference type="InterPro" id="IPR023091">
    <property type="entry name" value="MetalPrtase_cat_dom_sf_prd"/>
</dbReference>
<dbReference type="EMBL" id="CP007521">
    <property type="protein sequence ID" value="AIA29724.1"/>
    <property type="molecule type" value="Genomic_DNA"/>
</dbReference>
<keyword evidence="4 9" id="KW-0540">Nuclease</keyword>
<accession>A0A059XMI8</accession>
<feature type="binding site" evidence="9">
    <location>
        <position position="125"/>
    </location>
    <ligand>
        <name>Zn(2+)</name>
        <dbReference type="ChEBI" id="CHEBI:29105"/>
        <note>catalytic</note>
    </ligand>
</feature>
<keyword evidence="5 9" id="KW-0479">Metal-binding</keyword>
<dbReference type="InterPro" id="IPR002036">
    <property type="entry name" value="YbeY"/>
</dbReference>
<keyword evidence="7 9" id="KW-0378">Hydrolase</keyword>
<evidence type="ECO:0000256" key="4">
    <source>
        <dbReference type="ARBA" id="ARBA00022722"/>
    </source>
</evidence>
<sequence length="151" mass="17946">MIELNINIEDGNSFIFQKEYEQVLKNLATYFKIEKQVILDVSIVNNLKIQELNKEYRNKDYPTDILSFDFGMDEVYDELPILPLGELVISHEKVEQQAQEFNHSLRREYCYLFAHGLVHLMGYDHENEEEKKQMDKIVDNIFNPLGITREE</sequence>
<evidence type="ECO:0000256" key="7">
    <source>
        <dbReference type="ARBA" id="ARBA00022801"/>
    </source>
</evidence>